<feature type="domain" description="D-serine dehydratase-like" evidence="3">
    <location>
        <begin position="257"/>
        <end position="349"/>
    </location>
</feature>
<dbReference type="InterPro" id="IPR042208">
    <property type="entry name" value="D-ser_dehydrat-like_sf"/>
</dbReference>
<dbReference type="RefSeq" id="WP_245758706.1">
    <property type="nucleotide sequence ID" value="NZ_FOLG01000001.1"/>
</dbReference>
<dbReference type="InterPro" id="IPR026956">
    <property type="entry name" value="D-ser_dehydrat-like_dom"/>
</dbReference>
<dbReference type="STRING" id="441112.SAMN04488094_101192"/>
<comment type="similarity">
    <text evidence="1">Belongs to the DSD1 family.</text>
</comment>
<dbReference type="InterPro" id="IPR029066">
    <property type="entry name" value="PLP-binding_barrel"/>
</dbReference>
<gene>
    <name evidence="4" type="ORF">SAMN04488094_101192</name>
</gene>
<evidence type="ECO:0000259" key="3">
    <source>
        <dbReference type="SMART" id="SM01119"/>
    </source>
</evidence>
<evidence type="ECO:0000256" key="2">
    <source>
        <dbReference type="ARBA" id="ARBA00023239"/>
    </source>
</evidence>
<proteinExistence type="inferred from homology"/>
<dbReference type="Gene3D" id="2.40.37.20">
    <property type="entry name" value="D-serine dehydratase-like domain"/>
    <property type="match status" value="1"/>
</dbReference>
<dbReference type="InterPro" id="IPR001608">
    <property type="entry name" value="Ala_racemase_N"/>
</dbReference>
<dbReference type="SUPFAM" id="SSF51419">
    <property type="entry name" value="PLP-binding barrel"/>
    <property type="match status" value="1"/>
</dbReference>
<evidence type="ECO:0000256" key="1">
    <source>
        <dbReference type="ARBA" id="ARBA00005323"/>
    </source>
</evidence>
<dbReference type="AlphaFoldDB" id="A0A1I1DLW4"/>
<organism evidence="4 5">
    <name type="scientific">Tropicimonas isoalkanivorans</name>
    <dbReference type="NCBI Taxonomy" id="441112"/>
    <lineage>
        <taxon>Bacteria</taxon>
        <taxon>Pseudomonadati</taxon>
        <taxon>Pseudomonadota</taxon>
        <taxon>Alphaproteobacteria</taxon>
        <taxon>Rhodobacterales</taxon>
        <taxon>Roseobacteraceae</taxon>
        <taxon>Tropicimonas</taxon>
    </lineage>
</organism>
<dbReference type="Proteomes" id="UP000198728">
    <property type="component" value="Unassembled WGS sequence"/>
</dbReference>
<name>A0A1I1DLW4_9RHOB</name>
<evidence type="ECO:0000313" key="5">
    <source>
        <dbReference type="Proteomes" id="UP000198728"/>
    </source>
</evidence>
<dbReference type="GO" id="GO:0036088">
    <property type="term" value="P:D-serine catabolic process"/>
    <property type="evidence" value="ECO:0007669"/>
    <property type="project" value="TreeGrafter"/>
</dbReference>
<dbReference type="Gene3D" id="3.20.20.10">
    <property type="entry name" value="Alanine racemase"/>
    <property type="match status" value="1"/>
</dbReference>
<dbReference type="GO" id="GO:0008721">
    <property type="term" value="F:D-serine ammonia-lyase activity"/>
    <property type="evidence" value="ECO:0007669"/>
    <property type="project" value="TreeGrafter"/>
</dbReference>
<dbReference type="Pfam" id="PF14031">
    <property type="entry name" value="D-ser_dehydrat"/>
    <property type="match status" value="1"/>
</dbReference>
<accession>A0A1I1DLW4</accession>
<dbReference type="Pfam" id="PF01168">
    <property type="entry name" value="Ala_racemase_N"/>
    <property type="match status" value="1"/>
</dbReference>
<sequence length="366" mass="39120">MTARGIETYFDIEPVEDAMLETPVPVVDLDVAERNIRRWQARCDQLGLANRPHVKTHKLTGLARFQMDVGARGICVQKLGEAEVMADAGISDILMTFNVVGAPKLKRLAALARRTSISLVADNAEVVAGIGAAGRSAGREIDILVECETGAGRNGVQSPLKARELALLIDRTEGARYSGLMTYPATGTRTAAAAILTEARDLIADAGLETHVVSTGGSPEMWSDEGLGVATEYRAGTYVYFDRSLIATGACTHSDCALMVRTTVVSVPTEDRAILDAGSKALTSDLIGLQDFGCVPDLEDARVYKLNEEHGYLDISGTDRKPKVGDVLDVLPNHACPVSNLFDRVALSQGGKLLGLTRVDARGLVW</sequence>
<dbReference type="EMBL" id="FOLG01000001">
    <property type="protein sequence ID" value="SFB73503.1"/>
    <property type="molecule type" value="Genomic_DNA"/>
</dbReference>
<dbReference type="InterPro" id="IPR051466">
    <property type="entry name" value="D-amino_acid_metab_enzyme"/>
</dbReference>
<reference evidence="4 5" key="1">
    <citation type="submission" date="2016-10" db="EMBL/GenBank/DDBJ databases">
        <authorList>
            <person name="de Groot N.N."/>
        </authorList>
    </citation>
    <scope>NUCLEOTIDE SEQUENCE [LARGE SCALE GENOMIC DNA]</scope>
    <source>
        <strain evidence="4 5">DSM 19548</strain>
    </source>
</reference>
<dbReference type="PANTHER" id="PTHR28004:SF2">
    <property type="entry name" value="D-SERINE DEHYDRATASE"/>
    <property type="match status" value="1"/>
</dbReference>
<keyword evidence="2" id="KW-0456">Lyase</keyword>
<keyword evidence="5" id="KW-1185">Reference proteome</keyword>
<protein>
    <submittedName>
        <fullName evidence="4">D-serine deaminase, pyridoxal phosphate-dependent</fullName>
    </submittedName>
</protein>
<evidence type="ECO:0000313" key="4">
    <source>
        <dbReference type="EMBL" id="SFB73503.1"/>
    </source>
</evidence>
<dbReference type="PANTHER" id="PTHR28004">
    <property type="entry name" value="ZGC:162816-RELATED"/>
    <property type="match status" value="1"/>
</dbReference>
<dbReference type="SMART" id="SM01119">
    <property type="entry name" value="D-ser_dehydrat"/>
    <property type="match status" value="1"/>
</dbReference>